<accession>A0A8R1ERP6</accession>
<dbReference type="Proteomes" id="UP000005237">
    <property type="component" value="Unassembled WGS sequence"/>
</dbReference>
<evidence type="ECO:0000313" key="1">
    <source>
        <dbReference type="EnsemblMetazoa" id="CJA40582.1"/>
    </source>
</evidence>
<dbReference type="AlphaFoldDB" id="A0A8R1ERP6"/>
<reference evidence="1" key="2">
    <citation type="submission" date="2022-06" db="UniProtKB">
        <authorList>
            <consortium name="EnsemblMetazoa"/>
        </authorList>
    </citation>
    <scope>IDENTIFICATION</scope>
    <source>
        <strain evidence="1">DF5081</strain>
    </source>
</reference>
<protein>
    <submittedName>
        <fullName evidence="1">Uncharacterized protein</fullName>
    </submittedName>
</protein>
<organism evidence="1 2">
    <name type="scientific">Caenorhabditis japonica</name>
    <dbReference type="NCBI Taxonomy" id="281687"/>
    <lineage>
        <taxon>Eukaryota</taxon>
        <taxon>Metazoa</taxon>
        <taxon>Ecdysozoa</taxon>
        <taxon>Nematoda</taxon>
        <taxon>Chromadorea</taxon>
        <taxon>Rhabditida</taxon>
        <taxon>Rhabditina</taxon>
        <taxon>Rhabditomorpha</taxon>
        <taxon>Rhabditoidea</taxon>
        <taxon>Rhabditidae</taxon>
        <taxon>Peloderinae</taxon>
        <taxon>Caenorhabditis</taxon>
    </lineage>
</organism>
<keyword evidence="2" id="KW-1185">Reference proteome</keyword>
<evidence type="ECO:0000313" key="2">
    <source>
        <dbReference type="Proteomes" id="UP000005237"/>
    </source>
</evidence>
<proteinExistence type="predicted"/>
<name>A0A8R1ERP6_CAEJA</name>
<dbReference type="EnsemblMetazoa" id="CJA40582.1">
    <property type="protein sequence ID" value="CJA40582.1"/>
    <property type="gene ID" value="WBGene00216430"/>
</dbReference>
<reference evidence="2" key="1">
    <citation type="submission" date="2010-08" db="EMBL/GenBank/DDBJ databases">
        <authorList>
            <consortium name="Caenorhabditis japonica Sequencing Consortium"/>
            <person name="Wilson R.K."/>
        </authorList>
    </citation>
    <scope>NUCLEOTIDE SEQUENCE [LARGE SCALE GENOMIC DNA]</scope>
    <source>
        <strain evidence="2">DF5081</strain>
    </source>
</reference>
<sequence>MPRRVLFVNLLIQTDPKPFLPFFSFPLILIRLDGDDDAAVSTNSSHLLKDRQLQLRLGTSPLLPAVPCFILYLHTCSV</sequence>